<dbReference type="Pfam" id="PF02201">
    <property type="entry name" value="SWIB"/>
    <property type="match status" value="1"/>
</dbReference>
<evidence type="ECO:0008006" key="7">
    <source>
        <dbReference type="Google" id="ProtNLM"/>
    </source>
</evidence>
<dbReference type="PROSITE" id="PS50829">
    <property type="entry name" value="GYF"/>
    <property type="match status" value="1"/>
</dbReference>
<sequence>MIGGMGDEPHAGSFGLEEIYGGVPTPMRRKRKYRTKKKEYQGWGSTSLIWFLESIGRDTSTEITQSEVANIVMEYVKQHNLFHKTKKKRIECDEKLHLLFGRKTISRLKINDLLESHFAENCEESSDGIFFDSEDDESALTACETPRTAPSERKSQPKKPAFEKTRSCFAGIVPANIKLVYLKRSLVEDLLKDPETFETKVVGSFIRIRCDPNDYLQKNSHQLLQVTGMKKSSEVKGEIHLQASGFIKDIRIQMLSDDNFSVEECEDLHQRVKDCLVKRPMIVDMEQTARVLHEDMTRHWLARELILLQNLIDQANEKGWRREYPFLIFIRLTNFLYCGNVSPSIFASKDSNNLDSLIIGSTLDEYLRRREKLQSPDEQERLLREFPQVIADEQKSESTTPDVLDKNVENNLQEFWQATYTKSSSVTEVPNAVANTKLDIADLVKQQRNSPKSMSIPRRAPEVPLLDMTNNSTMLNCISPDTTEHQSRGLSVQLPPFQQTNFAYKNDMSKPANSHEAKISQALPDKQMWSSQIRVIRLSDGLPVQQPPEQQTDFAYNNGTSKPVESQEGKISQALPNKQIRPSQLEVIELCDDLSVQQPPEQQTNFTYKNGMSKPAESQEVKISQALPNKQILQSQLDVIELSDGLPVQQLPEQQINFAYKNDMSKPAELHEVKISQAQSNKQIQPSQIQVIELSDDDDEENEKPSTAKLVPSVQSDTLMWHYRDPMGNVQGPFSLISLKRWSDAGYFPRHFKVWKSGNRQDEDVLLVNILAQFFPL</sequence>
<dbReference type="InterPro" id="IPR036128">
    <property type="entry name" value="Plus3-like_sf"/>
</dbReference>
<dbReference type="EMBL" id="QZWG01000016">
    <property type="protein sequence ID" value="RZB61970.1"/>
    <property type="molecule type" value="Genomic_DNA"/>
</dbReference>
<dbReference type="SUPFAM" id="SSF159042">
    <property type="entry name" value="Plus3-like"/>
    <property type="match status" value="1"/>
</dbReference>
<dbReference type="InterPro" id="IPR003121">
    <property type="entry name" value="SWIB_MDM2_domain"/>
</dbReference>
<name>A0A445GL58_GLYSO</name>
<dbReference type="InterPro" id="IPR004343">
    <property type="entry name" value="Plus-3_dom"/>
</dbReference>
<gene>
    <name evidence="5" type="ORF">D0Y65_044314</name>
</gene>
<dbReference type="Proteomes" id="UP000289340">
    <property type="component" value="Chromosome 16"/>
</dbReference>
<reference evidence="5 6" key="1">
    <citation type="submission" date="2018-09" db="EMBL/GenBank/DDBJ databases">
        <title>A high-quality reference genome of wild soybean provides a powerful tool to mine soybean genomes.</title>
        <authorList>
            <person name="Xie M."/>
            <person name="Chung C.Y.L."/>
            <person name="Li M.-W."/>
            <person name="Wong F.-L."/>
            <person name="Chan T.-F."/>
            <person name="Lam H.-M."/>
        </authorList>
    </citation>
    <scope>NUCLEOTIDE SEQUENCE [LARGE SCALE GENOMIC DNA]</scope>
    <source>
        <strain evidence="6">cv. W05</strain>
        <tissue evidence="5">Hypocotyl of etiolated seedlings</tissue>
    </source>
</reference>
<dbReference type="InterPro" id="IPR035445">
    <property type="entry name" value="GYF-like_dom_sf"/>
</dbReference>
<dbReference type="SUPFAM" id="SSF55277">
    <property type="entry name" value="GYF domain"/>
    <property type="match status" value="1"/>
</dbReference>
<dbReference type="Pfam" id="PF25980">
    <property type="entry name" value="NERD_plant"/>
    <property type="match status" value="1"/>
</dbReference>
<evidence type="ECO:0000313" key="6">
    <source>
        <dbReference type="Proteomes" id="UP000289340"/>
    </source>
</evidence>
<dbReference type="SMART" id="SM00444">
    <property type="entry name" value="GYF"/>
    <property type="match status" value="1"/>
</dbReference>
<proteinExistence type="predicted"/>
<dbReference type="PROSITE" id="PS51925">
    <property type="entry name" value="SWIB_MDM2"/>
    <property type="match status" value="1"/>
</dbReference>
<dbReference type="SUPFAM" id="SSF47592">
    <property type="entry name" value="SWIB/MDM2 domain"/>
    <property type="match status" value="1"/>
</dbReference>
<evidence type="ECO:0000259" key="4">
    <source>
        <dbReference type="PROSITE" id="PS51925"/>
    </source>
</evidence>
<dbReference type="GO" id="GO:0003677">
    <property type="term" value="F:DNA binding"/>
    <property type="evidence" value="ECO:0007669"/>
    <property type="project" value="InterPro"/>
</dbReference>
<feature type="region of interest" description="Disordered" evidence="1">
    <location>
        <begin position="543"/>
        <end position="578"/>
    </location>
</feature>
<dbReference type="PROSITE" id="PS51360">
    <property type="entry name" value="PLUS3"/>
    <property type="match status" value="1"/>
</dbReference>
<dbReference type="InterPro" id="IPR045894">
    <property type="entry name" value="At5g08430-like"/>
</dbReference>
<dbReference type="PANTHER" id="PTHR46851:SF11">
    <property type="entry name" value="GYF DOMAIN-CONTAINING PROTEIN"/>
    <property type="match status" value="1"/>
</dbReference>
<comment type="caution">
    <text evidence="5">The sequence shown here is derived from an EMBL/GenBank/DDBJ whole genome shotgun (WGS) entry which is preliminary data.</text>
</comment>
<evidence type="ECO:0000313" key="5">
    <source>
        <dbReference type="EMBL" id="RZB61970.1"/>
    </source>
</evidence>
<feature type="domain" description="Plus3" evidence="3">
    <location>
        <begin position="171"/>
        <end position="297"/>
    </location>
</feature>
<dbReference type="InterPro" id="IPR036885">
    <property type="entry name" value="SWIB_MDM2_dom_sf"/>
</dbReference>
<dbReference type="PANTHER" id="PTHR46851">
    <property type="entry name" value="OS01G0884500 PROTEIN"/>
    <property type="match status" value="1"/>
</dbReference>
<dbReference type="Pfam" id="PF03126">
    <property type="entry name" value="Plus-3"/>
    <property type="match status" value="1"/>
</dbReference>
<organism evidence="5 6">
    <name type="scientific">Glycine soja</name>
    <name type="common">Wild soybean</name>
    <dbReference type="NCBI Taxonomy" id="3848"/>
    <lineage>
        <taxon>Eukaryota</taxon>
        <taxon>Viridiplantae</taxon>
        <taxon>Streptophyta</taxon>
        <taxon>Embryophyta</taxon>
        <taxon>Tracheophyta</taxon>
        <taxon>Spermatophyta</taxon>
        <taxon>Magnoliopsida</taxon>
        <taxon>eudicotyledons</taxon>
        <taxon>Gunneridae</taxon>
        <taxon>Pentapetalae</taxon>
        <taxon>rosids</taxon>
        <taxon>fabids</taxon>
        <taxon>Fabales</taxon>
        <taxon>Fabaceae</taxon>
        <taxon>Papilionoideae</taxon>
        <taxon>50 kb inversion clade</taxon>
        <taxon>NPAAA clade</taxon>
        <taxon>indigoferoid/millettioid clade</taxon>
        <taxon>Phaseoleae</taxon>
        <taxon>Glycine</taxon>
        <taxon>Glycine subgen. Soja</taxon>
    </lineage>
</organism>
<dbReference type="InterPro" id="IPR058668">
    <property type="entry name" value="NERD_dom"/>
</dbReference>
<evidence type="ECO:0000259" key="3">
    <source>
        <dbReference type="PROSITE" id="PS51360"/>
    </source>
</evidence>
<feature type="domain" description="GYF" evidence="2">
    <location>
        <begin position="718"/>
        <end position="772"/>
    </location>
</feature>
<evidence type="ECO:0000259" key="2">
    <source>
        <dbReference type="PROSITE" id="PS50829"/>
    </source>
</evidence>
<dbReference type="SMART" id="SM00719">
    <property type="entry name" value="Plus3"/>
    <property type="match status" value="1"/>
</dbReference>
<dbReference type="Gene3D" id="3.90.70.200">
    <property type="entry name" value="Plus-3 domain"/>
    <property type="match status" value="1"/>
</dbReference>
<accession>A0A445GL58</accession>
<dbReference type="Pfam" id="PF02213">
    <property type="entry name" value="GYF"/>
    <property type="match status" value="1"/>
</dbReference>
<dbReference type="CDD" id="cd10567">
    <property type="entry name" value="SWIB-MDM2_like"/>
    <property type="match status" value="1"/>
</dbReference>
<evidence type="ECO:0000256" key="1">
    <source>
        <dbReference type="SAM" id="MobiDB-lite"/>
    </source>
</evidence>
<dbReference type="Gene3D" id="1.10.245.10">
    <property type="entry name" value="SWIB/MDM2 domain"/>
    <property type="match status" value="1"/>
</dbReference>
<feature type="compositionally biased region" description="Polar residues" evidence="1">
    <location>
        <begin position="547"/>
        <end position="564"/>
    </location>
</feature>
<dbReference type="InterPro" id="IPR003169">
    <property type="entry name" value="GYF"/>
</dbReference>
<keyword evidence="6" id="KW-1185">Reference proteome</keyword>
<dbReference type="Gene3D" id="3.30.1490.40">
    <property type="match status" value="1"/>
</dbReference>
<dbReference type="AlphaFoldDB" id="A0A445GL58"/>
<protein>
    <recommendedName>
        <fullName evidence="7">Zinc finger CCCH domain-containing protein 44</fullName>
    </recommendedName>
</protein>
<feature type="domain" description="DM2" evidence="4">
    <location>
        <begin position="37"/>
        <end position="120"/>
    </location>
</feature>